<comment type="subcellular location">
    <subcellularLocation>
        <location evidence="1">Membrane</location>
        <topology evidence="1">Multi-pass membrane protein</topology>
    </subcellularLocation>
</comment>
<feature type="transmembrane region" description="Helical" evidence="5">
    <location>
        <begin position="124"/>
        <end position="147"/>
    </location>
</feature>
<dbReference type="InterPro" id="IPR011547">
    <property type="entry name" value="SLC26A/SulP_dom"/>
</dbReference>
<evidence type="ECO:0000256" key="5">
    <source>
        <dbReference type="SAM" id="Phobius"/>
    </source>
</evidence>
<feature type="transmembrane region" description="Helical" evidence="5">
    <location>
        <begin position="246"/>
        <end position="268"/>
    </location>
</feature>
<evidence type="ECO:0000313" key="8">
    <source>
        <dbReference type="Proteomes" id="UP000501058"/>
    </source>
</evidence>
<reference evidence="7 8" key="1">
    <citation type="submission" date="2020-03" db="EMBL/GenBank/DDBJ databases">
        <title>Propioniciclava sp. nov., isolated from Hydrophilus acuminatus.</title>
        <authorList>
            <person name="Hyun D.-W."/>
            <person name="Bae J.-W."/>
        </authorList>
    </citation>
    <scope>NUCLEOTIDE SEQUENCE [LARGE SCALE GENOMIC DNA]</scope>
    <source>
        <strain evidence="7 8">HDW11</strain>
    </source>
</reference>
<sequence>MTDDRGRRRALPRETLGHDVVAGAVLGVHSVPDGLAAGVLAGVNPLAGLYAYLFGLLGGALLTGTPLLAVQATSAMSLVVADTDVAARPDPAASLAMLGLLTGGFLLLAAALRVGRLVRFAPTAVMAGFLAGVGVKIVLGQVGHLTGYASPAADRLTRFADTLAHVAAWRPASLAVAGVTIALIVVTLRTRAAGVGLVLAVSAGSAVAVALNAWAGASVPLMRDLVALPRGLPLPVLPAWADAPDLVVPALSLALVCVMQGAGVAAGLPPPEGRRASPTRDIVGQGVGNLLSAVFGGLPAGGSLTASSLLLQAGARTRLAQFVAAATMALTIALGSGIVGFAALPALGGLLAVVGVRAVIRARPDAVARAGPYQAVVLTATFALMLLVPLQFAVLAGIGLGLILYVAEHSTRVTLRALHLDAERGLREDDPPAVVPPRSVVALQPHGSLFFASAPRFESLLPRIEPGSVGSVVILRLRGTTHVDLAAADVLRRYAERLAAHGSTLKLAAVDPDVLAGLRAAGLVDAVGEANVYPGGAWVGEAFRRAHADASAQVAAGGAAPEGRPATSL</sequence>
<dbReference type="CDD" id="cd07042">
    <property type="entry name" value="STAS_SulP_like_sulfate_transporter"/>
    <property type="match status" value="1"/>
</dbReference>
<keyword evidence="8" id="KW-1185">Reference proteome</keyword>
<keyword evidence="2 5" id="KW-0812">Transmembrane</keyword>
<feature type="transmembrane region" description="Helical" evidence="5">
    <location>
        <begin position="375"/>
        <end position="406"/>
    </location>
</feature>
<dbReference type="Proteomes" id="UP000501058">
    <property type="component" value="Chromosome"/>
</dbReference>
<evidence type="ECO:0000259" key="6">
    <source>
        <dbReference type="PROSITE" id="PS50801"/>
    </source>
</evidence>
<feature type="transmembrane region" description="Helical" evidence="5">
    <location>
        <begin position="322"/>
        <end position="354"/>
    </location>
</feature>
<dbReference type="GO" id="GO:0016020">
    <property type="term" value="C:membrane"/>
    <property type="evidence" value="ECO:0007669"/>
    <property type="project" value="UniProtKB-SubCell"/>
</dbReference>
<proteinExistence type="predicted"/>
<evidence type="ECO:0000313" key="7">
    <source>
        <dbReference type="EMBL" id="QIK73900.1"/>
    </source>
</evidence>
<organism evidence="7 8">
    <name type="scientific">Propioniciclava coleopterorum</name>
    <dbReference type="NCBI Taxonomy" id="2714937"/>
    <lineage>
        <taxon>Bacteria</taxon>
        <taxon>Bacillati</taxon>
        <taxon>Actinomycetota</taxon>
        <taxon>Actinomycetes</taxon>
        <taxon>Propionibacteriales</taxon>
        <taxon>Propionibacteriaceae</taxon>
        <taxon>Propioniciclava</taxon>
    </lineage>
</organism>
<dbReference type="SUPFAM" id="SSF52091">
    <property type="entry name" value="SpoIIaa-like"/>
    <property type="match status" value="1"/>
</dbReference>
<dbReference type="PROSITE" id="PS50801">
    <property type="entry name" value="STAS"/>
    <property type="match status" value="1"/>
</dbReference>
<dbReference type="AlphaFoldDB" id="A0A6G7YAV5"/>
<dbReference type="Gene3D" id="3.30.750.24">
    <property type="entry name" value="STAS domain"/>
    <property type="match status" value="1"/>
</dbReference>
<evidence type="ECO:0000256" key="1">
    <source>
        <dbReference type="ARBA" id="ARBA00004141"/>
    </source>
</evidence>
<keyword evidence="4 5" id="KW-0472">Membrane</keyword>
<dbReference type="InterPro" id="IPR001902">
    <property type="entry name" value="SLC26A/SulP_fam"/>
</dbReference>
<feature type="domain" description="STAS" evidence="6">
    <location>
        <begin position="430"/>
        <end position="546"/>
    </location>
</feature>
<dbReference type="KEGG" id="prv:G7070_09330"/>
<evidence type="ECO:0000256" key="4">
    <source>
        <dbReference type="ARBA" id="ARBA00023136"/>
    </source>
</evidence>
<accession>A0A6G7YAV5</accession>
<feature type="transmembrane region" description="Helical" evidence="5">
    <location>
        <begin position="195"/>
        <end position="215"/>
    </location>
</feature>
<evidence type="ECO:0000256" key="3">
    <source>
        <dbReference type="ARBA" id="ARBA00022989"/>
    </source>
</evidence>
<feature type="transmembrane region" description="Helical" evidence="5">
    <location>
        <begin position="167"/>
        <end position="188"/>
    </location>
</feature>
<dbReference type="PANTHER" id="PTHR11814">
    <property type="entry name" value="SULFATE TRANSPORTER"/>
    <property type="match status" value="1"/>
</dbReference>
<dbReference type="Pfam" id="PF00916">
    <property type="entry name" value="Sulfate_transp"/>
    <property type="match status" value="1"/>
</dbReference>
<dbReference type="Pfam" id="PF01740">
    <property type="entry name" value="STAS"/>
    <property type="match status" value="1"/>
</dbReference>
<keyword evidence="3 5" id="KW-1133">Transmembrane helix</keyword>
<feature type="transmembrane region" description="Helical" evidence="5">
    <location>
        <begin position="50"/>
        <end position="72"/>
    </location>
</feature>
<dbReference type="InterPro" id="IPR036513">
    <property type="entry name" value="STAS_dom_sf"/>
</dbReference>
<protein>
    <submittedName>
        <fullName evidence="7">SulP family inorganic anion transporter</fullName>
    </submittedName>
</protein>
<gene>
    <name evidence="7" type="ORF">G7070_09330</name>
</gene>
<feature type="transmembrane region" description="Helical" evidence="5">
    <location>
        <begin position="289"/>
        <end position="310"/>
    </location>
</feature>
<dbReference type="InterPro" id="IPR002645">
    <property type="entry name" value="STAS_dom"/>
</dbReference>
<dbReference type="GO" id="GO:0055085">
    <property type="term" value="P:transmembrane transport"/>
    <property type="evidence" value="ECO:0007669"/>
    <property type="project" value="InterPro"/>
</dbReference>
<evidence type="ECO:0000256" key="2">
    <source>
        <dbReference type="ARBA" id="ARBA00022692"/>
    </source>
</evidence>
<dbReference type="EMBL" id="CP049865">
    <property type="protein sequence ID" value="QIK73900.1"/>
    <property type="molecule type" value="Genomic_DNA"/>
</dbReference>
<name>A0A6G7YAV5_9ACTN</name>
<feature type="transmembrane region" description="Helical" evidence="5">
    <location>
        <begin position="92"/>
        <end position="112"/>
    </location>
</feature>